<organism evidence="1">
    <name type="scientific">Oryza sativa subsp. japonica</name>
    <name type="common">Rice</name>
    <dbReference type="NCBI Taxonomy" id="39947"/>
    <lineage>
        <taxon>Eukaryota</taxon>
        <taxon>Viridiplantae</taxon>
        <taxon>Streptophyta</taxon>
        <taxon>Embryophyta</taxon>
        <taxon>Tracheophyta</taxon>
        <taxon>Spermatophyta</taxon>
        <taxon>Magnoliopsida</taxon>
        <taxon>Liliopsida</taxon>
        <taxon>Poales</taxon>
        <taxon>Poaceae</taxon>
        <taxon>BOP clade</taxon>
        <taxon>Oryzoideae</taxon>
        <taxon>Oryzeae</taxon>
        <taxon>Oryzinae</taxon>
        <taxon>Oryza</taxon>
        <taxon>Oryza sativa</taxon>
    </lineage>
</organism>
<reference evidence="1" key="1">
    <citation type="journal article" date="2005" name="PLoS Biol.">
        <title>The genomes of Oryza sativa: a history of duplications.</title>
        <authorList>
            <person name="Yu J."/>
            <person name="Wang J."/>
            <person name="Lin W."/>
            <person name="Li S."/>
            <person name="Li H."/>
            <person name="Zhou J."/>
            <person name="Ni P."/>
            <person name="Dong W."/>
            <person name="Hu S."/>
            <person name="Zeng C."/>
            <person name="Zhang J."/>
            <person name="Zhang Y."/>
            <person name="Li R."/>
            <person name="Xu Z."/>
            <person name="Li S."/>
            <person name="Li X."/>
            <person name="Zheng H."/>
            <person name="Cong L."/>
            <person name="Lin L."/>
            <person name="Yin J."/>
            <person name="Geng J."/>
            <person name="Li G."/>
            <person name="Shi J."/>
            <person name="Liu J."/>
            <person name="Lv H."/>
            <person name="Li J."/>
            <person name="Wang J."/>
            <person name="Deng Y."/>
            <person name="Ran L."/>
            <person name="Shi X."/>
            <person name="Wang X."/>
            <person name="Wu Q."/>
            <person name="Li C."/>
            <person name="Ren X."/>
            <person name="Wang J."/>
            <person name="Wang X."/>
            <person name="Li D."/>
            <person name="Liu D."/>
            <person name="Zhang X."/>
            <person name="Ji Z."/>
            <person name="Zhao W."/>
            <person name="Sun Y."/>
            <person name="Zhang Z."/>
            <person name="Bao J."/>
            <person name="Han Y."/>
            <person name="Dong L."/>
            <person name="Ji J."/>
            <person name="Chen P."/>
            <person name="Wu S."/>
            <person name="Liu J."/>
            <person name="Xiao Y."/>
            <person name="Bu D."/>
            <person name="Tan J."/>
            <person name="Yang L."/>
            <person name="Ye C."/>
            <person name="Zhang J."/>
            <person name="Xu J."/>
            <person name="Zhou Y."/>
            <person name="Yu Y."/>
            <person name="Zhang B."/>
            <person name="Zhuang S."/>
            <person name="Wei H."/>
            <person name="Liu B."/>
            <person name="Lei M."/>
            <person name="Yu H."/>
            <person name="Li Y."/>
            <person name="Xu H."/>
            <person name="Wei S."/>
            <person name="He X."/>
            <person name="Fang L."/>
            <person name="Zhang Z."/>
            <person name="Zhang Y."/>
            <person name="Huang X."/>
            <person name="Su Z."/>
            <person name="Tong W."/>
            <person name="Li J."/>
            <person name="Tong Z."/>
            <person name="Li S."/>
            <person name="Ye J."/>
            <person name="Wang L."/>
            <person name="Fang L."/>
            <person name="Lei T."/>
            <person name="Chen C."/>
            <person name="Chen H."/>
            <person name="Xu Z."/>
            <person name="Li H."/>
            <person name="Huang H."/>
            <person name="Zhang F."/>
            <person name="Xu H."/>
            <person name="Li N."/>
            <person name="Zhao C."/>
            <person name="Li S."/>
            <person name="Dong L."/>
            <person name="Huang Y."/>
            <person name="Li L."/>
            <person name="Xi Y."/>
            <person name="Qi Q."/>
            <person name="Li W."/>
            <person name="Zhang B."/>
            <person name="Hu W."/>
            <person name="Zhang Y."/>
            <person name="Tian X."/>
            <person name="Jiao Y."/>
            <person name="Liang X."/>
            <person name="Jin J."/>
            <person name="Gao L."/>
            <person name="Zheng W."/>
            <person name="Hao B."/>
            <person name="Liu S."/>
            <person name="Wang W."/>
            <person name="Yuan L."/>
            <person name="Cao M."/>
            <person name="McDermott J."/>
            <person name="Samudrala R."/>
            <person name="Wang J."/>
            <person name="Wong G.K."/>
            <person name="Yang H."/>
        </authorList>
    </citation>
    <scope>NUCLEOTIDE SEQUENCE [LARGE SCALE GENOMIC DNA]</scope>
</reference>
<dbReference type="EMBL" id="CM000139">
    <property type="protein sequence ID" value="EAZ22632.1"/>
    <property type="molecule type" value="Genomic_DNA"/>
</dbReference>
<name>A3A5P3_ORYSJ</name>
<dbReference type="AlphaFoldDB" id="A3A5P3"/>
<gene>
    <name evidence="1" type="ORF">OsJ_06304</name>
</gene>
<reference evidence="1" key="2">
    <citation type="submission" date="2008-12" db="EMBL/GenBank/DDBJ databases">
        <title>Improved gene annotation of the rice (Oryza sativa) genomes.</title>
        <authorList>
            <person name="Wang J."/>
            <person name="Li R."/>
            <person name="Fan W."/>
            <person name="Huang Q."/>
            <person name="Zhang J."/>
            <person name="Zhou Y."/>
            <person name="Hu Y."/>
            <person name="Zi S."/>
            <person name="Li J."/>
            <person name="Ni P."/>
            <person name="Zheng H."/>
            <person name="Zhang Y."/>
            <person name="Zhao M."/>
            <person name="Hao Q."/>
            <person name="McDermott J."/>
            <person name="Samudrala R."/>
            <person name="Kristiansen K."/>
            <person name="Wong G.K.-S."/>
        </authorList>
    </citation>
    <scope>NUCLEOTIDE SEQUENCE</scope>
</reference>
<accession>A3A5P3</accession>
<sequence>MAVQIWPWLLCPRKEGGVGGVRMEVAMVMALRRLAMAGATHGVTAGVAVSPVRIVADAYGARDAVAT</sequence>
<evidence type="ECO:0000313" key="1">
    <source>
        <dbReference type="EMBL" id="EAZ22632.1"/>
    </source>
</evidence>
<proteinExistence type="predicted"/>
<dbReference type="Proteomes" id="UP000007752">
    <property type="component" value="Chromosome 2"/>
</dbReference>
<protein>
    <submittedName>
        <fullName evidence="1">Uncharacterized protein</fullName>
    </submittedName>
</protein>